<dbReference type="PROSITE" id="PS51352">
    <property type="entry name" value="THIOREDOXIN_2"/>
    <property type="match status" value="1"/>
</dbReference>
<dbReference type="Proteomes" id="UP001500604">
    <property type="component" value="Unassembled WGS sequence"/>
</dbReference>
<comment type="similarity">
    <text evidence="2">Belongs to the thioredoxin family. DsbA subfamily.</text>
</comment>
<gene>
    <name evidence="10" type="primary">dsbA_1</name>
    <name evidence="10" type="ORF">GCM10023116_24010</name>
</gene>
<keyword evidence="4 7" id="KW-0574">Periplasm</keyword>
<keyword evidence="11" id="KW-1185">Reference proteome</keyword>
<dbReference type="InterPro" id="IPR050824">
    <property type="entry name" value="Thiol_disulfide_DsbA"/>
</dbReference>
<evidence type="ECO:0000256" key="8">
    <source>
        <dbReference type="SAM" id="SignalP"/>
    </source>
</evidence>
<dbReference type="InterPro" id="IPR036249">
    <property type="entry name" value="Thioredoxin-like_sf"/>
</dbReference>
<dbReference type="CDD" id="cd03019">
    <property type="entry name" value="DsbA_DsbA"/>
    <property type="match status" value="1"/>
</dbReference>
<evidence type="ECO:0000313" key="11">
    <source>
        <dbReference type="Proteomes" id="UP001500604"/>
    </source>
</evidence>
<dbReference type="PANTHER" id="PTHR35891:SF2">
    <property type="entry name" value="THIOL:DISULFIDE INTERCHANGE PROTEIN DSBA"/>
    <property type="match status" value="1"/>
</dbReference>
<evidence type="ECO:0000313" key="10">
    <source>
        <dbReference type="EMBL" id="GAA4650118.1"/>
    </source>
</evidence>
<evidence type="ECO:0000256" key="7">
    <source>
        <dbReference type="PIRNR" id="PIRNR001488"/>
    </source>
</evidence>
<evidence type="ECO:0000256" key="1">
    <source>
        <dbReference type="ARBA" id="ARBA00004418"/>
    </source>
</evidence>
<accession>A0ABP8V1K8</accession>
<dbReference type="SUPFAM" id="SSF52833">
    <property type="entry name" value="Thioredoxin-like"/>
    <property type="match status" value="1"/>
</dbReference>
<keyword evidence="6" id="KW-0676">Redox-active center</keyword>
<evidence type="ECO:0000256" key="3">
    <source>
        <dbReference type="ARBA" id="ARBA00022729"/>
    </source>
</evidence>
<comment type="caution">
    <text evidence="10">The sequence shown here is derived from an EMBL/GenBank/DDBJ whole genome shotgun (WGS) entry which is preliminary data.</text>
</comment>
<evidence type="ECO:0000256" key="6">
    <source>
        <dbReference type="ARBA" id="ARBA00023284"/>
    </source>
</evidence>
<dbReference type="RefSeq" id="WP_345196211.1">
    <property type="nucleotide sequence ID" value="NZ_BAABFL010000364.1"/>
</dbReference>
<protein>
    <recommendedName>
        <fullName evidence="7">Thiol:disulfide interchange protein</fullName>
    </recommendedName>
</protein>
<reference evidence="11" key="1">
    <citation type="journal article" date="2019" name="Int. J. Syst. Evol. Microbiol.">
        <title>The Global Catalogue of Microorganisms (GCM) 10K type strain sequencing project: providing services to taxonomists for standard genome sequencing and annotation.</title>
        <authorList>
            <consortium name="The Broad Institute Genomics Platform"/>
            <consortium name="The Broad Institute Genome Sequencing Center for Infectious Disease"/>
            <person name="Wu L."/>
            <person name="Ma J."/>
        </authorList>
    </citation>
    <scope>NUCLEOTIDE SEQUENCE [LARGE SCALE GENOMIC DNA]</scope>
    <source>
        <strain evidence="11">JCM 17805</strain>
    </source>
</reference>
<feature type="domain" description="Thioredoxin" evidence="9">
    <location>
        <begin position="9"/>
        <end position="204"/>
    </location>
</feature>
<feature type="signal peptide" evidence="8">
    <location>
        <begin position="1"/>
        <end position="21"/>
    </location>
</feature>
<dbReference type="PIRSF" id="PIRSF001488">
    <property type="entry name" value="Tdi_protein"/>
    <property type="match status" value="1"/>
</dbReference>
<keyword evidence="5 7" id="KW-1015">Disulfide bond</keyword>
<name>A0ABP8V1K8_9GAMM</name>
<dbReference type="InterPro" id="IPR013766">
    <property type="entry name" value="Thioredoxin_domain"/>
</dbReference>
<dbReference type="InterPro" id="IPR001853">
    <property type="entry name" value="DSBA-like_thioredoxin_dom"/>
</dbReference>
<comment type="subcellular location">
    <subcellularLocation>
        <location evidence="1 7">Periplasm</location>
    </subcellularLocation>
</comment>
<evidence type="ECO:0000256" key="4">
    <source>
        <dbReference type="ARBA" id="ARBA00022764"/>
    </source>
</evidence>
<sequence>MPKLLMRFLTVLLLLPLFAQAGEKFEEGKHYIRLSQPIPTSDPAKVEVMEAFWYGCPHCYQLEPYIEPWARTLADDVNFRKVPALFGKEWKVHGQLYYTVQALELDANKVDAAIFHSIHQENRRLNQPDAMAKFLKLYDVSEEQFTKAYNSFGVRNQLRQADSLIRGAQLTGVPALVVNGKYRISAREAGSAKAMLEVADFLIKKERQALKPKG</sequence>
<evidence type="ECO:0000259" key="9">
    <source>
        <dbReference type="PROSITE" id="PS51352"/>
    </source>
</evidence>
<dbReference type="Gene3D" id="3.40.30.10">
    <property type="entry name" value="Glutaredoxin"/>
    <property type="match status" value="1"/>
</dbReference>
<dbReference type="PANTHER" id="PTHR35891">
    <property type="entry name" value="THIOL:DISULFIDE INTERCHANGE PROTEIN DSBA"/>
    <property type="match status" value="1"/>
</dbReference>
<dbReference type="EMBL" id="BAABFL010000364">
    <property type="protein sequence ID" value="GAA4650118.1"/>
    <property type="molecule type" value="Genomic_DNA"/>
</dbReference>
<feature type="chain" id="PRO_5045631719" description="Thiol:disulfide interchange protein" evidence="8">
    <location>
        <begin position="22"/>
        <end position="214"/>
    </location>
</feature>
<dbReference type="InterPro" id="IPR023205">
    <property type="entry name" value="DsbA/DsbL"/>
</dbReference>
<dbReference type="Pfam" id="PF01323">
    <property type="entry name" value="DSBA"/>
    <property type="match status" value="1"/>
</dbReference>
<evidence type="ECO:0000256" key="2">
    <source>
        <dbReference type="ARBA" id="ARBA00005791"/>
    </source>
</evidence>
<organism evidence="10 11">
    <name type="scientific">Kistimonas scapharcae</name>
    <dbReference type="NCBI Taxonomy" id="1036133"/>
    <lineage>
        <taxon>Bacteria</taxon>
        <taxon>Pseudomonadati</taxon>
        <taxon>Pseudomonadota</taxon>
        <taxon>Gammaproteobacteria</taxon>
        <taxon>Oceanospirillales</taxon>
        <taxon>Endozoicomonadaceae</taxon>
        <taxon>Kistimonas</taxon>
    </lineage>
</organism>
<proteinExistence type="inferred from homology"/>
<keyword evidence="3 8" id="KW-0732">Signal</keyword>
<evidence type="ECO:0000256" key="5">
    <source>
        <dbReference type="ARBA" id="ARBA00023157"/>
    </source>
</evidence>